<feature type="region of interest" description="Disordered" evidence="1">
    <location>
        <begin position="14"/>
        <end position="79"/>
    </location>
</feature>
<accession>A0A6J8AQ93</accession>
<feature type="compositionally biased region" description="Polar residues" evidence="1">
    <location>
        <begin position="317"/>
        <end position="327"/>
    </location>
</feature>
<evidence type="ECO:0000313" key="2">
    <source>
        <dbReference type="EMBL" id="CAC5372061.1"/>
    </source>
</evidence>
<feature type="region of interest" description="Disordered" evidence="1">
    <location>
        <begin position="256"/>
        <end position="357"/>
    </location>
</feature>
<evidence type="ECO:0000313" key="3">
    <source>
        <dbReference type="Proteomes" id="UP000507470"/>
    </source>
</evidence>
<keyword evidence="3" id="KW-1185">Reference proteome</keyword>
<dbReference type="EMBL" id="CACVKT020001833">
    <property type="protein sequence ID" value="CAC5372061.1"/>
    <property type="molecule type" value="Genomic_DNA"/>
</dbReference>
<organism evidence="2 3">
    <name type="scientific">Mytilus coruscus</name>
    <name type="common">Sea mussel</name>
    <dbReference type="NCBI Taxonomy" id="42192"/>
    <lineage>
        <taxon>Eukaryota</taxon>
        <taxon>Metazoa</taxon>
        <taxon>Spiralia</taxon>
        <taxon>Lophotrochozoa</taxon>
        <taxon>Mollusca</taxon>
        <taxon>Bivalvia</taxon>
        <taxon>Autobranchia</taxon>
        <taxon>Pteriomorphia</taxon>
        <taxon>Mytilida</taxon>
        <taxon>Mytiloidea</taxon>
        <taxon>Mytilidae</taxon>
        <taxon>Mytilinae</taxon>
        <taxon>Mytilus</taxon>
    </lineage>
</organism>
<reference evidence="2 3" key="1">
    <citation type="submission" date="2020-06" db="EMBL/GenBank/DDBJ databases">
        <authorList>
            <person name="Li R."/>
            <person name="Bekaert M."/>
        </authorList>
    </citation>
    <scope>NUCLEOTIDE SEQUENCE [LARGE SCALE GENOMIC DNA]</scope>
    <source>
        <strain evidence="3">wild</strain>
    </source>
</reference>
<feature type="region of interest" description="Disordered" evidence="1">
    <location>
        <begin position="91"/>
        <end position="113"/>
    </location>
</feature>
<dbReference type="AlphaFoldDB" id="A0A6J8AQ93"/>
<evidence type="ECO:0000256" key="1">
    <source>
        <dbReference type="SAM" id="MobiDB-lite"/>
    </source>
</evidence>
<protein>
    <submittedName>
        <fullName evidence="2">Uncharacterized protein</fullName>
    </submittedName>
</protein>
<dbReference type="Proteomes" id="UP000507470">
    <property type="component" value="Unassembled WGS sequence"/>
</dbReference>
<name>A0A6J8AQ93_MYTCO</name>
<dbReference type="OrthoDB" id="6135664at2759"/>
<proteinExistence type="predicted"/>
<sequence length="443" mass="48256">MEKFKGLLCGVRKKKKQKDEVPYIEEEGKSDDNCSNLNKDCKDKEQGDDKQASKDKEQGDDKQASKDKEQGDDKQASKVINININAGSVSIAGGIIREKEEHSDGEFESGSNSAVVKDQLLTEVFTPVNITEKGLPVTSSQDSGSEEVFPTTSKDSEKDIHACKSEIKQIDETQDLPKTLENNKFGDSIFEEEKGDKINWLNHGMTDDFKNIKAEAQQPEFSETAQKRNDCLSETVEEDGSSLSITNCNNVEKLTQFSNVSKRPSTSESLPEANSTSDSQMFGSHGGQDNLSGLNIEDRSQNIGPGQSCAATDHMSQDQSSSPSVNIMLSAAGNGDTDQATQEEENRSGEDDVDPDAEVYNTATISEQKEEITEKKGVDGAFVSDVIKEISNFGKDSMGKNFDIAMTPESNNEVKIEMGHEIGNTGRSVANDLANVAIQGFQS</sequence>
<feature type="region of interest" description="Disordered" evidence="1">
    <location>
        <begin position="134"/>
        <end position="158"/>
    </location>
</feature>
<feature type="compositionally biased region" description="Polar residues" evidence="1">
    <location>
        <begin position="256"/>
        <end position="293"/>
    </location>
</feature>
<gene>
    <name evidence="2" type="ORF">MCOR_10300</name>
</gene>
<feature type="compositionally biased region" description="Basic and acidic residues" evidence="1">
    <location>
        <begin position="17"/>
        <end position="32"/>
    </location>
</feature>
<feature type="compositionally biased region" description="Basic and acidic residues" evidence="1">
    <location>
        <begin position="96"/>
        <end position="105"/>
    </location>
</feature>
<feature type="compositionally biased region" description="Basic and acidic residues" evidence="1">
    <location>
        <begin position="39"/>
        <end position="76"/>
    </location>
</feature>